<proteinExistence type="predicted"/>
<accession>A0A2P2PFI0</accession>
<reference evidence="1" key="1">
    <citation type="submission" date="2018-02" db="EMBL/GenBank/DDBJ databases">
        <title>Rhizophora mucronata_Transcriptome.</title>
        <authorList>
            <person name="Meera S.P."/>
            <person name="Sreeshan A."/>
            <person name="Augustine A."/>
        </authorList>
    </citation>
    <scope>NUCLEOTIDE SEQUENCE</scope>
    <source>
        <tissue evidence="1">Leaf</tissue>
    </source>
</reference>
<organism evidence="1">
    <name type="scientific">Rhizophora mucronata</name>
    <name type="common">Asiatic mangrove</name>
    <dbReference type="NCBI Taxonomy" id="61149"/>
    <lineage>
        <taxon>Eukaryota</taxon>
        <taxon>Viridiplantae</taxon>
        <taxon>Streptophyta</taxon>
        <taxon>Embryophyta</taxon>
        <taxon>Tracheophyta</taxon>
        <taxon>Spermatophyta</taxon>
        <taxon>Magnoliopsida</taxon>
        <taxon>eudicotyledons</taxon>
        <taxon>Gunneridae</taxon>
        <taxon>Pentapetalae</taxon>
        <taxon>rosids</taxon>
        <taxon>fabids</taxon>
        <taxon>Malpighiales</taxon>
        <taxon>Rhizophoraceae</taxon>
        <taxon>Rhizophora</taxon>
    </lineage>
</organism>
<name>A0A2P2PFI0_RHIMU</name>
<protein>
    <submittedName>
        <fullName evidence="1">Uncharacterized protein</fullName>
    </submittedName>
</protein>
<evidence type="ECO:0000313" key="1">
    <source>
        <dbReference type="EMBL" id="MBX53494.1"/>
    </source>
</evidence>
<dbReference type="EMBL" id="GGEC01073010">
    <property type="protein sequence ID" value="MBX53494.1"/>
    <property type="molecule type" value="Transcribed_RNA"/>
</dbReference>
<sequence>MNSKSFKSGSDFNQ</sequence>